<dbReference type="InterPro" id="IPR050767">
    <property type="entry name" value="Sel1_AlgK"/>
</dbReference>
<keyword evidence="3" id="KW-1185">Reference proteome</keyword>
<proteinExistence type="predicted"/>
<gene>
    <name evidence="2" type="ORF">J3S04_05925</name>
</gene>
<name>A0ABX7RVD0_9ACTN</name>
<dbReference type="PANTHER" id="PTHR11102">
    <property type="entry name" value="SEL-1-LIKE PROTEIN"/>
    <property type="match status" value="1"/>
</dbReference>
<evidence type="ECO:0000313" key="2">
    <source>
        <dbReference type="EMBL" id="QSY52295.1"/>
    </source>
</evidence>
<feature type="region of interest" description="Disordered" evidence="1">
    <location>
        <begin position="302"/>
        <end position="333"/>
    </location>
</feature>
<organism evidence="2 3">
    <name type="scientific">Streptomyces griseocarneus</name>
    <dbReference type="NCBI Taxonomy" id="51201"/>
    <lineage>
        <taxon>Bacteria</taxon>
        <taxon>Bacillati</taxon>
        <taxon>Actinomycetota</taxon>
        <taxon>Actinomycetes</taxon>
        <taxon>Kitasatosporales</taxon>
        <taxon>Streptomycetaceae</taxon>
        <taxon>Streptomyces</taxon>
    </lineage>
</organism>
<dbReference type="PANTHER" id="PTHR11102:SF160">
    <property type="entry name" value="ERAD-ASSOCIATED E3 UBIQUITIN-PROTEIN LIGASE COMPONENT HRD3"/>
    <property type="match status" value="1"/>
</dbReference>
<evidence type="ECO:0000256" key="1">
    <source>
        <dbReference type="SAM" id="MobiDB-lite"/>
    </source>
</evidence>
<dbReference type="Proteomes" id="UP000671836">
    <property type="component" value="Chromosome"/>
</dbReference>
<evidence type="ECO:0000313" key="3">
    <source>
        <dbReference type="Proteomes" id="UP000671836"/>
    </source>
</evidence>
<dbReference type="EMBL" id="CP071595">
    <property type="protein sequence ID" value="QSY52295.1"/>
    <property type="molecule type" value="Genomic_DNA"/>
</dbReference>
<protein>
    <submittedName>
        <fullName evidence="2">Sel1 repeat family protein</fullName>
    </submittedName>
</protein>
<dbReference type="SUPFAM" id="SSF81901">
    <property type="entry name" value="HCP-like"/>
    <property type="match status" value="2"/>
</dbReference>
<dbReference type="Gene3D" id="1.25.40.10">
    <property type="entry name" value="Tetratricopeptide repeat domain"/>
    <property type="match status" value="2"/>
</dbReference>
<accession>A0ABX7RVD0</accession>
<reference evidence="2 3" key="1">
    <citation type="submission" date="2021-03" db="EMBL/GenBank/DDBJ databases">
        <title>Streptomyces strains.</title>
        <authorList>
            <person name="Lund M.B."/>
            <person name="Toerring T."/>
        </authorList>
    </citation>
    <scope>NUCLEOTIDE SEQUENCE [LARGE SCALE GENOMIC DNA]</scope>
    <source>
        <strain evidence="2 3">KCC S-1010</strain>
    </source>
</reference>
<sequence>MGKPISDWNPHDLEIHPAGPVLKGYESGTVPIAVLPGYVPRLHDQVLTEAVQDASAGRSRMVILVGSSSTGKTRACWESVQPLTHKGWGLWHPFDPTRAQAALDDLRRVEPCTVVWLNEAQHYLGEPRVGEQLAAAVHRLLTDSGRGPVLILGTLWPEYADQYTVLPPAGSPDPHSRVREILAGRTLTIPDTFDQDALRATAALAQGGDELLADALTRTSTDGRVTQDLAGAPELLRRYEQGTPAVRAVMEAAMDARRLGVGLHLPQAFLIDAAIDYLSDWDYNQLAEGWAETAFADLARPVHGKQAPLRRTSTRPERRPPGSPTPATPPVAQSAGPAFRLADYLEQHGRSTRRAKCPPASFWHAAYTHLSNPDELSSLARAAESRFRLQWAYHLRHQVADSGRLDALVELARMRAKAGDQGGAEALALQAAEAGNASALFFLARMRADAGDRDGAEAFYRKAADAGKVFALVVLALMREEGGDRDGAEAFALQAAEAGRPDALVDVALMRESDGDRDGAEALVLQAAEAGDTNGLVELARVREEVGDEDGAEALYRRAADAGDSRALTDLAWMRAKAGDRAEAEALVRQAADEGSPRALFDQALMREEAGQRGEAEAFALQAAEAGNVDALIDLASMREEDGDRDGAEALALRAADAGHLETLVELALMRAKAGDQARAEALALRAAGAGNARALFLLALMREETGDRAEAKALALQAADIGVDWLHEQQDLGGWWPYGLDPDGTPTKPW</sequence>
<dbReference type="InterPro" id="IPR011990">
    <property type="entry name" value="TPR-like_helical_dom_sf"/>
</dbReference>